<feature type="region of interest" description="Disordered" evidence="6">
    <location>
        <begin position="241"/>
        <end position="321"/>
    </location>
</feature>
<dbReference type="AlphaFoldDB" id="A0A9Q8ZHJ9"/>
<accession>A0A9Q8ZHJ9</accession>
<dbReference type="InterPro" id="IPR049892">
    <property type="entry name" value="AA9"/>
</dbReference>
<feature type="chain" id="PRO_5040120983" description="AA9 family lytic polysaccharide monooxygenase" evidence="7">
    <location>
        <begin position="19"/>
        <end position="321"/>
    </location>
</feature>
<feature type="compositionally biased region" description="Polar residues" evidence="6">
    <location>
        <begin position="284"/>
        <end position="298"/>
    </location>
</feature>
<gene>
    <name evidence="9" type="ORF">yc1106_09104</name>
</gene>
<evidence type="ECO:0000313" key="10">
    <source>
        <dbReference type="Proteomes" id="UP001056012"/>
    </source>
</evidence>
<dbReference type="Proteomes" id="UP001056012">
    <property type="component" value="Chromosome 7"/>
</dbReference>
<comment type="domain">
    <text evidence="5">Has a modular structure: an endo-beta-1,4-glucanase catalytic module at the N-terminus, a linker rich in serines and threonines, and a C-terminal carbohydrate-binding module (CBM).</text>
</comment>
<feature type="compositionally biased region" description="Low complexity" evidence="6">
    <location>
        <begin position="241"/>
        <end position="250"/>
    </location>
</feature>
<feature type="signal peptide" evidence="7">
    <location>
        <begin position="1"/>
        <end position="18"/>
    </location>
</feature>
<dbReference type="EMBL" id="CP089280">
    <property type="protein sequence ID" value="USP81830.1"/>
    <property type="molecule type" value="Genomic_DNA"/>
</dbReference>
<dbReference type="GO" id="GO:0030245">
    <property type="term" value="P:cellulose catabolic process"/>
    <property type="evidence" value="ECO:0007669"/>
    <property type="project" value="UniProtKB-UniRule"/>
</dbReference>
<keyword evidence="5" id="KW-0119">Carbohydrate metabolism</keyword>
<evidence type="ECO:0000313" key="9">
    <source>
        <dbReference type="EMBL" id="USP81830.1"/>
    </source>
</evidence>
<dbReference type="EC" id="1.14.99.56" evidence="5"/>
<feature type="compositionally biased region" description="Basic residues" evidence="6">
    <location>
        <begin position="303"/>
        <end position="313"/>
    </location>
</feature>
<keyword evidence="5" id="KW-0136">Cellulose degradation</keyword>
<evidence type="ECO:0000259" key="8">
    <source>
        <dbReference type="Pfam" id="PF03443"/>
    </source>
</evidence>
<comment type="catalytic activity">
    <reaction evidence="5">
        <text>[(1-&gt;4)-beta-D-glucosyl]n+m + reduced acceptor + O2 = 4-dehydro-beta-D-glucosyl-[(1-&gt;4)-beta-D-glucosyl]n-1 + [(1-&gt;4)-beta-D-glucosyl]m + acceptor + H2O.</text>
        <dbReference type="EC" id="1.14.99.56"/>
    </reaction>
</comment>
<evidence type="ECO:0000256" key="4">
    <source>
        <dbReference type="ARBA" id="ARBA00023157"/>
    </source>
</evidence>
<evidence type="ECO:0000256" key="5">
    <source>
        <dbReference type="RuleBase" id="RU368122"/>
    </source>
</evidence>
<evidence type="ECO:0000256" key="2">
    <source>
        <dbReference type="ARBA" id="ARBA00004613"/>
    </source>
</evidence>
<evidence type="ECO:0000256" key="1">
    <source>
        <dbReference type="ARBA" id="ARBA00001973"/>
    </source>
</evidence>
<keyword evidence="9" id="KW-0378">Hydrolase</keyword>
<comment type="cofactor">
    <cofactor evidence="1">
        <name>Cu(2+)</name>
        <dbReference type="ChEBI" id="CHEBI:29036"/>
    </cofactor>
</comment>
<dbReference type="Gene3D" id="2.70.50.70">
    <property type="match status" value="1"/>
</dbReference>
<keyword evidence="3 5" id="KW-0964">Secreted</keyword>
<evidence type="ECO:0000256" key="6">
    <source>
        <dbReference type="SAM" id="MobiDB-lite"/>
    </source>
</evidence>
<name>A0A9Q8ZHJ9_CURCL</name>
<feature type="domain" description="Auxiliary Activity family 9 catalytic" evidence="8">
    <location>
        <begin position="19"/>
        <end position="224"/>
    </location>
</feature>
<evidence type="ECO:0000256" key="7">
    <source>
        <dbReference type="SAM" id="SignalP"/>
    </source>
</evidence>
<dbReference type="PANTHER" id="PTHR33353">
    <property type="entry name" value="PUTATIVE (AFU_ORTHOLOGUE AFUA_1G12560)-RELATED"/>
    <property type="match status" value="1"/>
</dbReference>
<dbReference type="CDD" id="cd21175">
    <property type="entry name" value="LPMO_AA9"/>
    <property type="match status" value="1"/>
</dbReference>
<sequence length="321" mass="34769">MKLSLLASGAALAQLASAHYFFETLIIDNKETKPYEFVRQNTRNEKYNPTKWKNPLDGMTPDVNDFRCNKGAFSSASRTGVAEVKAGSKLAMKLGVGATMRHPGPAFVYMSKAPGSVKEYEGDGEWFKIFQSGLCTKGDIKGDAWCTWDKNNIEFVIPEDLAAGEYLVRPEHVGVHGAHDGQAEFYYGCAQIKVTGGGNAVPKDTIKFPGGYKKTDPSWNFSVWGGYKDYPFPALPVYKAGSGSAAQSPATPTPATPSPSSSPVPSSPVAQPETTQPETTQPEASQPAQPVAQPSTPAQKPKCNGKKTRRGRRAFRETLRK</sequence>
<protein>
    <recommendedName>
        <fullName evidence="5">AA9 family lytic polysaccharide monooxygenase</fullName>
        <ecNumber evidence="5">1.14.99.56</ecNumber>
    </recommendedName>
    <alternativeName>
        <fullName evidence="5">Endo-beta-1,4-glucanase</fullName>
    </alternativeName>
    <alternativeName>
        <fullName evidence="5">Glycosyl hydrolase 61 family protein</fullName>
    </alternativeName>
</protein>
<keyword evidence="10" id="KW-1185">Reference proteome</keyword>
<comment type="subcellular location">
    <subcellularLocation>
        <location evidence="2 5">Secreted</location>
    </subcellularLocation>
</comment>
<dbReference type="InterPro" id="IPR005103">
    <property type="entry name" value="AA9_LPMO"/>
</dbReference>
<feature type="compositionally biased region" description="Low complexity" evidence="6">
    <location>
        <begin position="267"/>
        <end position="283"/>
    </location>
</feature>
<dbReference type="GO" id="GO:0030248">
    <property type="term" value="F:cellulose binding"/>
    <property type="evidence" value="ECO:0007669"/>
    <property type="project" value="UniProtKB-UniRule"/>
</dbReference>
<dbReference type="OrthoDB" id="3496539at2759"/>
<keyword evidence="7" id="KW-0732">Signal</keyword>
<dbReference type="PANTHER" id="PTHR33353:SF2">
    <property type="entry name" value="ENDO-BETA-1,4-GLUCANASE D"/>
    <property type="match status" value="1"/>
</dbReference>
<keyword evidence="5" id="KW-0624">Polysaccharide degradation</keyword>
<evidence type="ECO:0000256" key="3">
    <source>
        <dbReference type="ARBA" id="ARBA00022525"/>
    </source>
</evidence>
<keyword evidence="4 5" id="KW-1015">Disulfide bond</keyword>
<proteinExistence type="predicted"/>
<organism evidence="9 10">
    <name type="scientific">Curvularia clavata</name>
    <dbReference type="NCBI Taxonomy" id="95742"/>
    <lineage>
        <taxon>Eukaryota</taxon>
        <taxon>Fungi</taxon>
        <taxon>Dikarya</taxon>
        <taxon>Ascomycota</taxon>
        <taxon>Pezizomycotina</taxon>
        <taxon>Dothideomycetes</taxon>
        <taxon>Pleosporomycetidae</taxon>
        <taxon>Pleosporales</taxon>
        <taxon>Pleosporineae</taxon>
        <taxon>Pleosporaceae</taxon>
        <taxon>Curvularia</taxon>
    </lineage>
</organism>
<dbReference type="VEuPathDB" id="FungiDB:yc1106_09104"/>
<reference evidence="9" key="1">
    <citation type="submission" date="2021-12" db="EMBL/GenBank/DDBJ databases">
        <title>Curvularia clavata genome.</title>
        <authorList>
            <person name="Cao Y."/>
        </authorList>
    </citation>
    <scope>NUCLEOTIDE SEQUENCE</scope>
    <source>
        <strain evidence="9">Yc1106</strain>
    </source>
</reference>
<dbReference type="Pfam" id="PF03443">
    <property type="entry name" value="AA9"/>
    <property type="match status" value="1"/>
</dbReference>
<dbReference type="GO" id="GO:0005576">
    <property type="term" value="C:extracellular region"/>
    <property type="evidence" value="ECO:0007669"/>
    <property type="project" value="UniProtKB-SubCell"/>
</dbReference>
<comment type="function">
    <text evidence="5">Lytic polysaccharide monooxygenase (LMPO) that depolymerizes crystalline and amorphous polysaccharides via the oxidation of scissile alpha- or beta-(1-4)-glycosidic bonds, yielding C1 and/or C4 oxidation products. Catalysis by LPMOs requires the reduction of the active-site copper from Cu(II) to Cu(I) by a reducing agent and H(2)O(2) or O(2) as a cosubstrate.</text>
</comment>
<feature type="compositionally biased region" description="Pro residues" evidence="6">
    <location>
        <begin position="251"/>
        <end position="266"/>
    </location>
</feature>
<dbReference type="GO" id="GO:0008810">
    <property type="term" value="F:cellulase activity"/>
    <property type="evidence" value="ECO:0007669"/>
    <property type="project" value="UniProtKB-UniRule"/>
</dbReference>